<dbReference type="EMBL" id="CP092879">
    <property type="protein sequence ID" value="UYV79410.1"/>
    <property type="molecule type" value="Genomic_DNA"/>
</dbReference>
<keyword evidence="7 9" id="KW-1133">Transmembrane helix</keyword>
<feature type="transmembrane region" description="Helical" evidence="9">
    <location>
        <begin position="178"/>
        <end position="200"/>
    </location>
</feature>
<feature type="transmembrane region" description="Helical" evidence="9">
    <location>
        <begin position="93"/>
        <end position="115"/>
    </location>
</feature>
<dbReference type="PROSITE" id="PS50929">
    <property type="entry name" value="ABC_TM1F"/>
    <property type="match status" value="1"/>
</dbReference>
<evidence type="ECO:0000256" key="8">
    <source>
        <dbReference type="ARBA" id="ARBA00023136"/>
    </source>
</evidence>
<keyword evidence="12" id="KW-1185">Reference proteome</keyword>
<evidence type="ECO:0000256" key="1">
    <source>
        <dbReference type="ARBA" id="ARBA00004127"/>
    </source>
</evidence>
<name>A0ABY6LIW1_9ARAC</name>
<evidence type="ECO:0000256" key="2">
    <source>
        <dbReference type="ARBA" id="ARBA00022448"/>
    </source>
</evidence>
<dbReference type="Gene3D" id="1.20.1560.10">
    <property type="entry name" value="ABC transporter type 1, transmembrane domain"/>
    <property type="match status" value="1"/>
</dbReference>
<keyword evidence="2" id="KW-0813">Transport</keyword>
<evidence type="ECO:0000313" key="11">
    <source>
        <dbReference type="EMBL" id="UYV79410.1"/>
    </source>
</evidence>
<comment type="subcellular location">
    <subcellularLocation>
        <location evidence="1">Endomembrane system</location>
        <topology evidence="1">Multi-pass membrane protein</topology>
    </subcellularLocation>
</comment>
<dbReference type="SUPFAM" id="SSF90123">
    <property type="entry name" value="ABC transporter transmembrane region"/>
    <property type="match status" value="1"/>
</dbReference>
<reference evidence="11 12" key="1">
    <citation type="submission" date="2022-01" db="EMBL/GenBank/DDBJ databases">
        <title>A chromosomal length assembly of Cordylochernes scorpioides.</title>
        <authorList>
            <person name="Zeh D."/>
            <person name="Zeh J."/>
        </authorList>
    </citation>
    <scope>NUCLEOTIDE SEQUENCE [LARGE SCALE GENOMIC DNA]</scope>
    <source>
        <strain evidence="11">IN4F17</strain>
        <tissue evidence="11">Whole Body</tissue>
    </source>
</reference>
<keyword evidence="6" id="KW-0067">ATP-binding</keyword>
<dbReference type="PANTHER" id="PTHR24223:SF443">
    <property type="entry name" value="MULTIDRUG-RESISTANCE LIKE PROTEIN 1, ISOFORM I"/>
    <property type="match status" value="1"/>
</dbReference>
<proteinExistence type="predicted"/>
<evidence type="ECO:0000256" key="3">
    <source>
        <dbReference type="ARBA" id="ARBA00022692"/>
    </source>
</evidence>
<evidence type="ECO:0000256" key="6">
    <source>
        <dbReference type="ARBA" id="ARBA00022840"/>
    </source>
</evidence>
<keyword evidence="8 9" id="KW-0472">Membrane</keyword>
<dbReference type="PANTHER" id="PTHR24223">
    <property type="entry name" value="ATP-BINDING CASSETTE SUB-FAMILY C"/>
    <property type="match status" value="1"/>
</dbReference>
<dbReference type="InterPro" id="IPR036640">
    <property type="entry name" value="ABC1_TM_sf"/>
</dbReference>
<keyword evidence="3 9" id="KW-0812">Transmembrane</keyword>
<evidence type="ECO:0000256" key="5">
    <source>
        <dbReference type="ARBA" id="ARBA00022741"/>
    </source>
</evidence>
<evidence type="ECO:0000313" key="12">
    <source>
        <dbReference type="Proteomes" id="UP001235939"/>
    </source>
</evidence>
<keyword evidence="5" id="KW-0547">Nucleotide-binding</keyword>
<evidence type="ECO:0000256" key="9">
    <source>
        <dbReference type="SAM" id="Phobius"/>
    </source>
</evidence>
<feature type="transmembrane region" description="Helical" evidence="9">
    <location>
        <begin position="248"/>
        <end position="265"/>
    </location>
</feature>
<organism evidence="11 12">
    <name type="scientific">Cordylochernes scorpioides</name>
    <dbReference type="NCBI Taxonomy" id="51811"/>
    <lineage>
        <taxon>Eukaryota</taxon>
        <taxon>Metazoa</taxon>
        <taxon>Ecdysozoa</taxon>
        <taxon>Arthropoda</taxon>
        <taxon>Chelicerata</taxon>
        <taxon>Arachnida</taxon>
        <taxon>Pseudoscorpiones</taxon>
        <taxon>Cheliferoidea</taxon>
        <taxon>Chernetidae</taxon>
        <taxon>Cordylochernes</taxon>
    </lineage>
</organism>
<sequence>MAYLGWKRALTRSDLWYLNPNDRTSKIGGLFAKYWNREDSSKNDKKPKQNHIIPVILKTVGVYFFVGAILKLASDAMQFANPQILNDDPLWKGLFLSGLMFLAALIQSVLLGQFFQRMFVVGMRVRTALTSAIYAKVFFSHTILCAQSLVLSNNARKESTLGEIVNLMSVDAQRFVDLMTYINLIWSAPFQIVLSVYFLWGMLGPSVMAGVVVMILMMPLNGVIATYSKKLQVSPSILIFSFKKKYELSQKFVLILKLCFPYYLANNIITANT</sequence>
<evidence type="ECO:0000259" key="10">
    <source>
        <dbReference type="PROSITE" id="PS50929"/>
    </source>
</evidence>
<protein>
    <submittedName>
        <fullName evidence="11">ABCC2</fullName>
    </submittedName>
</protein>
<accession>A0ABY6LIW1</accession>
<keyword evidence="4" id="KW-0677">Repeat</keyword>
<feature type="domain" description="ABC transmembrane type-1" evidence="10">
    <location>
        <begin position="59"/>
        <end position="232"/>
    </location>
</feature>
<feature type="transmembrane region" description="Helical" evidence="9">
    <location>
        <begin position="52"/>
        <end position="73"/>
    </location>
</feature>
<dbReference type="Pfam" id="PF00664">
    <property type="entry name" value="ABC_membrane"/>
    <property type="match status" value="1"/>
</dbReference>
<evidence type="ECO:0000256" key="7">
    <source>
        <dbReference type="ARBA" id="ARBA00022989"/>
    </source>
</evidence>
<feature type="transmembrane region" description="Helical" evidence="9">
    <location>
        <begin position="206"/>
        <end position="227"/>
    </location>
</feature>
<dbReference type="InterPro" id="IPR050173">
    <property type="entry name" value="ABC_transporter_C-like"/>
</dbReference>
<evidence type="ECO:0000256" key="4">
    <source>
        <dbReference type="ARBA" id="ARBA00022737"/>
    </source>
</evidence>
<dbReference type="InterPro" id="IPR011527">
    <property type="entry name" value="ABC1_TM_dom"/>
</dbReference>
<gene>
    <name evidence="11" type="ORF">LAZ67_17002509</name>
</gene>
<dbReference type="Proteomes" id="UP001235939">
    <property type="component" value="Chromosome 17"/>
</dbReference>